<dbReference type="InterPro" id="IPR050515">
    <property type="entry name" value="Beta-lactam/transpept"/>
</dbReference>
<dbReference type="Gene3D" id="3.90.1310.10">
    <property type="entry name" value="Penicillin-binding protein 2a (Domain 2)"/>
    <property type="match status" value="1"/>
</dbReference>
<sequence>MPDRRKMPKCYRIRAGFLYASVFIIFLALLYQLIRIQILDHRKYHTLALSQQFERLEIPTRRGLVFDRNGLKLAESIQVSSVFADPLLIEDKKETAKAISNVLDLNTTNVIKLLNRKKRFVWIKRRIEDKHAEIIRRLKLQGIGLRNEYKRVYPYGELCCHIIGFTDVDETGLEGVEHSFNQILSGSKGYK</sequence>
<evidence type="ECO:0000259" key="2">
    <source>
        <dbReference type="Pfam" id="PF03717"/>
    </source>
</evidence>
<dbReference type="Gene3D" id="1.10.150.770">
    <property type="match status" value="1"/>
</dbReference>
<comment type="caution">
    <text evidence="3">The sequence shown here is derived from an EMBL/GenBank/DDBJ whole genome shotgun (WGS) entry which is preliminary data.</text>
</comment>
<protein>
    <recommendedName>
        <fullName evidence="2">Penicillin-binding protein dimerisation domain-containing protein</fullName>
    </recommendedName>
</protein>
<dbReference type="InterPro" id="IPR036138">
    <property type="entry name" value="PBP_dimer_sf"/>
</dbReference>
<evidence type="ECO:0000313" key="3">
    <source>
        <dbReference type="EMBL" id="KKL52608.1"/>
    </source>
</evidence>
<keyword evidence="1" id="KW-1133">Transmembrane helix</keyword>
<dbReference type="PANTHER" id="PTHR30627">
    <property type="entry name" value="PEPTIDOGLYCAN D,D-TRANSPEPTIDASE"/>
    <property type="match status" value="1"/>
</dbReference>
<name>A0A0F9CT43_9ZZZZ</name>
<organism evidence="3">
    <name type="scientific">marine sediment metagenome</name>
    <dbReference type="NCBI Taxonomy" id="412755"/>
    <lineage>
        <taxon>unclassified sequences</taxon>
        <taxon>metagenomes</taxon>
        <taxon>ecological metagenomes</taxon>
    </lineage>
</organism>
<dbReference type="InterPro" id="IPR005311">
    <property type="entry name" value="PBP_dimer"/>
</dbReference>
<reference evidence="3" key="1">
    <citation type="journal article" date="2015" name="Nature">
        <title>Complex archaea that bridge the gap between prokaryotes and eukaryotes.</title>
        <authorList>
            <person name="Spang A."/>
            <person name="Saw J.H."/>
            <person name="Jorgensen S.L."/>
            <person name="Zaremba-Niedzwiedzka K."/>
            <person name="Martijn J."/>
            <person name="Lind A.E."/>
            <person name="van Eijk R."/>
            <person name="Schleper C."/>
            <person name="Guy L."/>
            <person name="Ettema T.J."/>
        </authorList>
    </citation>
    <scope>NUCLEOTIDE SEQUENCE</scope>
</reference>
<dbReference type="AlphaFoldDB" id="A0A0F9CT43"/>
<keyword evidence="1" id="KW-0472">Membrane</keyword>
<dbReference type="SUPFAM" id="SSF56519">
    <property type="entry name" value="Penicillin binding protein dimerisation domain"/>
    <property type="match status" value="1"/>
</dbReference>
<gene>
    <name evidence="3" type="ORF">LCGC14_2283730</name>
</gene>
<feature type="non-terminal residue" evidence="3">
    <location>
        <position position="191"/>
    </location>
</feature>
<dbReference type="Pfam" id="PF03717">
    <property type="entry name" value="PBP_dimer"/>
    <property type="match status" value="1"/>
</dbReference>
<accession>A0A0F9CT43</accession>
<dbReference type="GO" id="GO:0008658">
    <property type="term" value="F:penicillin binding"/>
    <property type="evidence" value="ECO:0007669"/>
    <property type="project" value="InterPro"/>
</dbReference>
<feature type="domain" description="Penicillin-binding protein dimerisation" evidence="2">
    <location>
        <begin position="58"/>
        <end position="191"/>
    </location>
</feature>
<proteinExistence type="predicted"/>
<dbReference type="GO" id="GO:0005886">
    <property type="term" value="C:plasma membrane"/>
    <property type="evidence" value="ECO:0007669"/>
    <property type="project" value="TreeGrafter"/>
</dbReference>
<evidence type="ECO:0000256" key="1">
    <source>
        <dbReference type="SAM" id="Phobius"/>
    </source>
</evidence>
<keyword evidence="1" id="KW-0812">Transmembrane</keyword>
<dbReference type="EMBL" id="LAZR01031831">
    <property type="protein sequence ID" value="KKL52608.1"/>
    <property type="molecule type" value="Genomic_DNA"/>
</dbReference>
<feature type="transmembrane region" description="Helical" evidence="1">
    <location>
        <begin position="12"/>
        <end position="34"/>
    </location>
</feature>
<dbReference type="GO" id="GO:0071555">
    <property type="term" value="P:cell wall organization"/>
    <property type="evidence" value="ECO:0007669"/>
    <property type="project" value="TreeGrafter"/>
</dbReference>